<reference evidence="2" key="2">
    <citation type="submission" date="2021-09" db="EMBL/GenBank/DDBJ databases">
        <authorList>
            <person name="Jia N."/>
            <person name="Wang J."/>
            <person name="Shi W."/>
            <person name="Du L."/>
            <person name="Sun Y."/>
            <person name="Zhan W."/>
            <person name="Jiang J."/>
            <person name="Wang Q."/>
            <person name="Zhang B."/>
            <person name="Ji P."/>
            <person name="Sakyi L.B."/>
            <person name="Cui X."/>
            <person name="Yuan T."/>
            <person name="Jiang B."/>
            <person name="Yang W."/>
            <person name="Lam T.T.-Y."/>
            <person name="Chang Q."/>
            <person name="Ding S."/>
            <person name="Wang X."/>
            <person name="Zhu J."/>
            <person name="Ruan X."/>
            <person name="Zhao L."/>
            <person name="Wei J."/>
            <person name="Que T."/>
            <person name="Du C."/>
            <person name="Cheng J."/>
            <person name="Dai P."/>
            <person name="Han X."/>
            <person name="Huang E."/>
            <person name="Gao Y."/>
            <person name="Liu J."/>
            <person name="Shao H."/>
            <person name="Ye R."/>
            <person name="Li L."/>
            <person name="Wei W."/>
            <person name="Wang X."/>
            <person name="Wang C."/>
            <person name="Huo Q."/>
            <person name="Li W."/>
            <person name="Guo W."/>
            <person name="Chen H."/>
            <person name="Chen S."/>
            <person name="Zhou L."/>
            <person name="Zhou L."/>
            <person name="Ni X."/>
            <person name="Tian J."/>
            <person name="Zhou Y."/>
            <person name="Sheng Y."/>
            <person name="Liu T."/>
            <person name="Pan Y."/>
            <person name="Xia L."/>
            <person name="Li J."/>
            <person name="Zhao F."/>
            <person name="Cao W."/>
        </authorList>
    </citation>
    <scope>NUCLEOTIDE SEQUENCE</scope>
    <source>
        <strain evidence="2">Rmic-2018</strain>
        <tissue evidence="2">Larvae</tissue>
    </source>
</reference>
<evidence type="ECO:0000313" key="3">
    <source>
        <dbReference type="Proteomes" id="UP000821866"/>
    </source>
</evidence>
<dbReference type="Proteomes" id="UP000821866">
    <property type="component" value="Unassembled WGS sequence"/>
</dbReference>
<sequence>MPWLRRPGYPPTCSHGKRSWRNSVQASLATVDLPPLPPLFGHGVKAFLSTQLAFNGATTPLRTNTSHGILFYRNAVNAPSRMDLVTQPTPFDTDGVQASSITQRYFHHNPVLHDIAMLIAVPAAYFTAVTNGCPGGSSEVAATMIREAERLSQQLAPSNCVVSTAAVITGAPSSPRSSLLAPRAPRTPNLQTTCRRHPCLHRS</sequence>
<evidence type="ECO:0000256" key="1">
    <source>
        <dbReference type="SAM" id="MobiDB-lite"/>
    </source>
</evidence>
<gene>
    <name evidence="2" type="ORF">HPB51_027069</name>
</gene>
<dbReference type="AlphaFoldDB" id="A0A9J6D154"/>
<protein>
    <submittedName>
        <fullName evidence="2">Uncharacterized protein</fullName>
    </submittedName>
</protein>
<comment type="caution">
    <text evidence="2">The sequence shown here is derived from an EMBL/GenBank/DDBJ whole genome shotgun (WGS) entry which is preliminary data.</text>
</comment>
<organism evidence="2 3">
    <name type="scientific">Rhipicephalus microplus</name>
    <name type="common">Cattle tick</name>
    <name type="synonym">Boophilus microplus</name>
    <dbReference type="NCBI Taxonomy" id="6941"/>
    <lineage>
        <taxon>Eukaryota</taxon>
        <taxon>Metazoa</taxon>
        <taxon>Ecdysozoa</taxon>
        <taxon>Arthropoda</taxon>
        <taxon>Chelicerata</taxon>
        <taxon>Arachnida</taxon>
        <taxon>Acari</taxon>
        <taxon>Parasitiformes</taxon>
        <taxon>Ixodida</taxon>
        <taxon>Ixodoidea</taxon>
        <taxon>Ixodidae</taxon>
        <taxon>Rhipicephalinae</taxon>
        <taxon>Rhipicephalus</taxon>
        <taxon>Boophilus</taxon>
    </lineage>
</organism>
<dbReference type="EMBL" id="JABSTU010003102">
    <property type="protein sequence ID" value="KAH7975283.1"/>
    <property type="molecule type" value="Genomic_DNA"/>
</dbReference>
<feature type="region of interest" description="Disordered" evidence="1">
    <location>
        <begin position="171"/>
        <end position="203"/>
    </location>
</feature>
<evidence type="ECO:0000313" key="2">
    <source>
        <dbReference type="EMBL" id="KAH7975283.1"/>
    </source>
</evidence>
<reference evidence="2" key="1">
    <citation type="journal article" date="2020" name="Cell">
        <title>Large-Scale Comparative Analyses of Tick Genomes Elucidate Their Genetic Diversity and Vector Capacities.</title>
        <authorList>
            <consortium name="Tick Genome and Microbiome Consortium (TIGMIC)"/>
            <person name="Jia N."/>
            <person name="Wang J."/>
            <person name="Shi W."/>
            <person name="Du L."/>
            <person name="Sun Y."/>
            <person name="Zhan W."/>
            <person name="Jiang J.F."/>
            <person name="Wang Q."/>
            <person name="Zhang B."/>
            <person name="Ji P."/>
            <person name="Bell-Sakyi L."/>
            <person name="Cui X.M."/>
            <person name="Yuan T.T."/>
            <person name="Jiang B.G."/>
            <person name="Yang W.F."/>
            <person name="Lam T.T."/>
            <person name="Chang Q.C."/>
            <person name="Ding S.J."/>
            <person name="Wang X.J."/>
            <person name="Zhu J.G."/>
            <person name="Ruan X.D."/>
            <person name="Zhao L."/>
            <person name="Wei J.T."/>
            <person name="Ye R.Z."/>
            <person name="Que T.C."/>
            <person name="Du C.H."/>
            <person name="Zhou Y.H."/>
            <person name="Cheng J.X."/>
            <person name="Dai P.F."/>
            <person name="Guo W.B."/>
            <person name="Han X.H."/>
            <person name="Huang E.J."/>
            <person name="Li L.F."/>
            <person name="Wei W."/>
            <person name="Gao Y.C."/>
            <person name="Liu J.Z."/>
            <person name="Shao H.Z."/>
            <person name="Wang X."/>
            <person name="Wang C.C."/>
            <person name="Yang T.C."/>
            <person name="Huo Q.B."/>
            <person name="Li W."/>
            <person name="Chen H.Y."/>
            <person name="Chen S.E."/>
            <person name="Zhou L.G."/>
            <person name="Ni X.B."/>
            <person name="Tian J.H."/>
            <person name="Sheng Y."/>
            <person name="Liu T."/>
            <person name="Pan Y.S."/>
            <person name="Xia L.Y."/>
            <person name="Li J."/>
            <person name="Zhao F."/>
            <person name="Cao W.C."/>
        </authorList>
    </citation>
    <scope>NUCLEOTIDE SEQUENCE</scope>
    <source>
        <strain evidence="2">Rmic-2018</strain>
    </source>
</reference>
<feature type="compositionally biased region" description="Basic residues" evidence="1">
    <location>
        <begin position="194"/>
        <end position="203"/>
    </location>
</feature>
<accession>A0A9J6D154</accession>
<proteinExistence type="predicted"/>
<feature type="compositionally biased region" description="Low complexity" evidence="1">
    <location>
        <begin position="171"/>
        <end position="186"/>
    </location>
</feature>
<keyword evidence="3" id="KW-1185">Reference proteome</keyword>
<name>A0A9J6D154_RHIMP</name>